<feature type="region of interest" description="Disordered" evidence="1">
    <location>
        <begin position="129"/>
        <end position="151"/>
    </location>
</feature>
<dbReference type="GO" id="GO:0004497">
    <property type="term" value="F:monooxygenase activity"/>
    <property type="evidence" value="ECO:0007669"/>
    <property type="project" value="InterPro"/>
</dbReference>
<reference evidence="2" key="1">
    <citation type="journal article" date="2014" name="Int. J. Syst. Evol. Microbiol.">
        <title>Complete genome sequence of Corynebacterium casei LMG S-19264T (=DSM 44701T), isolated from a smear-ripened cheese.</title>
        <authorList>
            <consortium name="US DOE Joint Genome Institute (JGI-PGF)"/>
            <person name="Walter F."/>
            <person name="Albersmeier A."/>
            <person name="Kalinowski J."/>
            <person name="Ruckert C."/>
        </authorList>
    </citation>
    <scope>NUCLEOTIDE SEQUENCE</scope>
    <source>
        <strain evidence="2">VKM Ac-1321</strain>
    </source>
</reference>
<feature type="compositionally biased region" description="Polar residues" evidence="1">
    <location>
        <begin position="1"/>
        <end position="10"/>
    </location>
</feature>
<protein>
    <recommendedName>
        <fullName evidence="4">Cytochrome P450</fullName>
    </recommendedName>
</protein>
<name>A0A9W6KN66_9ACTN</name>
<feature type="region of interest" description="Disordered" evidence="1">
    <location>
        <begin position="1"/>
        <end position="98"/>
    </location>
</feature>
<dbReference type="SUPFAM" id="SSF48264">
    <property type="entry name" value="Cytochrome P450"/>
    <property type="match status" value="1"/>
</dbReference>
<dbReference type="GO" id="GO:0016705">
    <property type="term" value="F:oxidoreductase activity, acting on paired donors, with incorporation or reduction of molecular oxygen"/>
    <property type="evidence" value="ECO:0007669"/>
    <property type="project" value="InterPro"/>
</dbReference>
<evidence type="ECO:0000256" key="1">
    <source>
        <dbReference type="SAM" id="MobiDB-lite"/>
    </source>
</evidence>
<dbReference type="AlphaFoldDB" id="A0A9W6KN66"/>
<evidence type="ECO:0000313" key="2">
    <source>
        <dbReference type="EMBL" id="GLL02394.1"/>
    </source>
</evidence>
<comment type="caution">
    <text evidence="2">The sequence shown here is derived from an EMBL/GenBank/DDBJ whole genome shotgun (WGS) entry which is preliminary data.</text>
</comment>
<proteinExistence type="predicted"/>
<dbReference type="EMBL" id="BSFP01000023">
    <property type="protein sequence ID" value="GLL02394.1"/>
    <property type="molecule type" value="Genomic_DNA"/>
</dbReference>
<dbReference type="InterPro" id="IPR036396">
    <property type="entry name" value="Cyt_P450_sf"/>
</dbReference>
<dbReference type="GO" id="GO:0005506">
    <property type="term" value="F:iron ion binding"/>
    <property type="evidence" value="ECO:0007669"/>
    <property type="project" value="InterPro"/>
</dbReference>
<evidence type="ECO:0008006" key="4">
    <source>
        <dbReference type="Google" id="ProtNLM"/>
    </source>
</evidence>
<keyword evidence="3" id="KW-1185">Reference proteome</keyword>
<dbReference type="Gene3D" id="1.10.630.10">
    <property type="entry name" value="Cytochrome P450"/>
    <property type="match status" value="1"/>
</dbReference>
<dbReference type="Proteomes" id="UP001143480">
    <property type="component" value="Unassembled WGS sequence"/>
</dbReference>
<evidence type="ECO:0000313" key="3">
    <source>
        <dbReference type="Proteomes" id="UP001143480"/>
    </source>
</evidence>
<gene>
    <name evidence="2" type="ORF">GCM10017581_041360</name>
</gene>
<dbReference type="GO" id="GO:0020037">
    <property type="term" value="F:heme binding"/>
    <property type="evidence" value="ECO:0007669"/>
    <property type="project" value="InterPro"/>
</dbReference>
<reference evidence="2" key="2">
    <citation type="submission" date="2023-01" db="EMBL/GenBank/DDBJ databases">
        <authorList>
            <person name="Sun Q."/>
            <person name="Evtushenko L."/>
        </authorList>
    </citation>
    <scope>NUCLEOTIDE SEQUENCE</scope>
    <source>
        <strain evidence="2">VKM Ac-1321</strain>
    </source>
</reference>
<organism evidence="2 3">
    <name type="scientific">Dactylosporangium matsuzakiense</name>
    <dbReference type="NCBI Taxonomy" id="53360"/>
    <lineage>
        <taxon>Bacteria</taxon>
        <taxon>Bacillati</taxon>
        <taxon>Actinomycetota</taxon>
        <taxon>Actinomycetes</taxon>
        <taxon>Micromonosporales</taxon>
        <taxon>Micromonosporaceae</taxon>
        <taxon>Dactylosporangium</taxon>
    </lineage>
</organism>
<sequence>MQSAKRSSCLSGEPPSGPVSRVVRGTEAGSSRWPARRALGRLKSAPRGPARTSEEPTFATSTGTAIPPVPGALPGLGHVPRTPRNPLAFGNGLPVSNGAFHTRRRRLVQPAFHRERIAEYFEVMPACAAARPSTPRSAGPVRRALRNAGDG</sequence>
<accession>A0A9W6KN66</accession>